<feature type="coiled-coil region" evidence="1">
    <location>
        <begin position="81"/>
        <end position="108"/>
    </location>
</feature>
<evidence type="ECO:0000256" key="1">
    <source>
        <dbReference type="SAM" id="Coils"/>
    </source>
</evidence>
<keyword evidence="1" id="KW-0175">Coiled coil</keyword>
<proteinExistence type="predicted"/>
<organism evidence="2 3">
    <name type="scientific">Nematocida ausubeli (strain ATCC PRA-371 / ERTm2)</name>
    <name type="common">Nematode killer fungus</name>
    <dbReference type="NCBI Taxonomy" id="1913371"/>
    <lineage>
        <taxon>Eukaryota</taxon>
        <taxon>Fungi</taxon>
        <taxon>Fungi incertae sedis</taxon>
        <taxon>Microsporidia</taxon>
        <taxon>Nematocida</taxon>
    </lineage>
</organism>
<dbReference type="RefSeq" id="XP_052904750.1">
    <property type="nucleotide sequence ID" value="XM_053048945.1"/>
</dbReference>
<gene>
    <name evidence="2" type="ORF">NESG_01311</name>
</gene>
<name>A0A086J227_NEMA1</name>
<dbReference type="AlphaFoldDB" id="A0A086J227"/>
<dbReference type="GeneID" id="77676284"/>
<protein>
    <submittedName>
        <fullName evidence="2">Uncharacterized protein</fullName>
    </submittedName>
</protein>
<reference evidence="2 3" key="1">
    <citation type="journal article" date="2014" name="Genome Announc.">
        <title>Genome Sequence of the Microsporidian Species Nematocida sp1 Strain ERTm6 (ATCC PRA-372).</title>
        <authorList>
            <person name="Bakowski M.A."/>
            <person name="Priest M."/>
            <person name="Young S."/>
            <person name="Cuomo C.A."/>
            <person name="Troemel E.R."/>
        </authorList>
    </citation>
    <scope>NUCLEOTIDE SEQUENCE [LARGE SCALE GENOMIC DNA]</scope>
    <source>
        <strain evidence="2 3">ERTm6</strain>
    </source>
</reference>
<comment type="caution">
    <text evidence="2">The sequence shown here is derived from an EMBL/GenBank/DDBJ whole genome shotgun (WGS) entry which is preliminary data.</text>
</comment>
<evidence type="ECO:0000313" key="2">
    <source>
        <dbReference type="EMBL" id="KFG26195.1"/>
    </source>
</evidence>
<sequence>MNEGERVKRVDDLTKLLIQLINNMREVSDGLYRHTYDIDTELPQINKTVISNIEKIVNSLKEDLFVSEEIVSYLENKDSDAGMLLEYIEEKEQEMTDLKNKANGKSKYFKMLYNGIVKSPDAK</sequence>
<dbReference type="EMBL" id="AKIJ01000003">
    <property type="protein sequence ID" value="KFG26195.1"/>
    <property type="molecule type" value="Genomic_DNA"/>
</dbReference>
<dbReference type="HOGENOM" id="CLU_2073785_0_0_1"/>
<dbReference type="Proteomes" id="UP000054524">
    <property type="component" value="Unassembled WGS sequence"/>
</dbReference>
<evidence type="ECO:0000313" key="3">
    <source>
        <dbReference type="Proteomes" id="UP000054524"/>
    </source>
</evidence>
<keyword evidence="3" id="KW-1185">Reference proteome</keyword>
<accession>A0A086J227</accession>